<dbReference type="SUPFAM" id="SSF53474">
    <property type="entry name" value="alpha/beta-Hydrolases"/>
    <property type="match status" value="1"/>
</dbReference>
<name>A0ABD3CPH3_9LAMI</name>
<organism evidence="1 2">
    <name type="scientific">Castilleja foliolosa</name>
    <dbReference type="NCBI Taxonomy" id="1961234"/>
    <lineage>
        <taxon>Eukaryota</taxon>
        <taxon>Viridiplantae</taxon>
        <taxon>Streptophyta</taxon>
        <taxon>Embryophyta</taxon>
        <taxon>Tracheophyta</taxon>
        <taxon>Spermatophyta</taxon>
        <taxon>Magnoliopsida</taxon>
        <taxon>eudicotyledons</taxon>
        <taxon>Gunneridae</taxon>
        <taxon>Pentapetalae</taxon>
        <taxon>asterids</taxon>
        <taxon>lamiids</taxon>
        <taxon>Lamiales</taxon>
        <taxon>Orobanchaceae</taxon>
        <taxon>Pedicularideae</taxon>
        <taxon>Castillejinae</taxon>
        <taxon>Castilleja</taxon>
    </lineage>
</organism>
<dbReference type="Gene3D" id="3.40.50.1820">
    <property type="entry name" value="alpha/beta hydrolase"/>
    <property type="match status" value="1"/>
</dbReference>
<proteinExistence type="predicted"/>
<sequence>MEMYPNKVSKAIFVAATMLTNGQRALDVFSQQSSLSDVTKRAQKFLYADGKDHQPTAIDFDKSLSEDLFFNRTPSKDMALASVSMRPVPFAPVTEKLPLSTSNYGSVSRFYVKTDDDFAIPPSLQESMIQSGPPKQVFELKNSDHSPFFSRPQALLRLLMEISSL</sequence>
<dbReference type="PANTHER" id="PTHR10992">
    <property type="entry name" value="METHYLESTERASE FAMILY MEMBER"/>
    <property type="match status" value="1"/>
</dbReference>
<reference evidence="2" key="1">
    <citation type="journal article" date="2024" name="IScience">
        <title>Strigolactones Initiate the Formation of Haustorium-like Structures in Castilleja.</title>
        <authorList>
            <person name="Buerger M."/>
            <person name="Peterson D."/>
            <person name="Chory J."/>
        </authorList>
    </citation>
    <scope>NUCLEOTIDE SEQUENCE [LARGE SCALE GENOMIC DNA]</scope>
</reference>
<comment type="caution">
    <text evidence="1">The sequence shown here is derived from an EMBL/GenBank/DDBJ whole genome shotgun (WGS) entry which is preliminary data.</text>
</comment>
<evidence type="ECO:0000313" key="1">
    <source>
        <dbReference type="EMBL" id="KAL3631246.1"/>
    </source>
</evidence>
<gene>
    <name evidence="1" type="primary">MES15</name>
    <name evidence="1" type="ORF">CASFOL_024230</name>
</gene>
<dbReference type="PANTHER" id="PTHR10992:SF872">
    <property type="entry name" value="METHYLESTERASE 11, CHLOROPLASTIC-RELATED"/>
    <property type="match status" value="1"/>
</dbReference>
<accession>A0ABD3CPH3</accession>
<dbReference type="AlphaFoldDB" id="A0ABD3CPH3"/>
<evidence type="ECO:0000313" key="2">
    <source>
        <dbReference type="Proteomes" id="UP001632038"/>
    </source>
</evidence>
<protein>
    <submittedName>
        <fullName evidence="1">Methylesterase 15, chloroplastic</fullName>
    </submittedName>
</protein>
<keyword evidence="2" id="KW-1185">Reference proteome</keyword>
<dbReference type="EMBL" id="JAVIJP010000032">
    <property type="protein sequence ID" value="KAL3631246.1"/>
    <property type="molecule type" value="Genomic_DNA"/>
</dbReference>
<dbReference type="InterPro" id="IPR045889">
    <property type="entry name" value="MES/HNL"/>
</dbReference>
<dbReference type="Proteomes" id="UP001632038">
    <property type="component" value="Unassembled WGS sequence"/>
</dbReference>
<dbReference type="InterPro" id="IPR029058">
    <property type="entry name" value="AB_hydrolase_fold"/>
</dbReference>